<evidence type="ECO:0000259" key="1">
    <source>
        <dbReference type="SMART" id="SM00849"/>
    </source>
</evidence>
<dbReference type="PANTHER" id="PTHR23131">
    <property type="entry name" value="ENDORIBONUCLEASE LACTB2"/>
    <property type="match status" value="1"/>
</dbReference>
<sequence>MLVVCSARLSPMGSWDCISYSGAVRICRGDFAVNTLIYSDKLVVDPSRVLDRVNTVLLTHGHVDHFRYAGPLREKGATIYAPRYCVPLVEEPKINYMATMGWTAGFDERYITPYFVGNGVRVDVLVEPGNIEVGGTLVKAIAAPGHTPGHTVYLVEASGTIFLVAGDAIYGEEYLEGNPILYHTDTISWLETLNRLEKFDYDVLVPGHGFPVEAKEARRVIRRNREKIHEMLSLVESVLQEEPLSADEVIELLLVATGLARSRRAYSIYMPSVRALLNALTSLGRAQREVVNGVPKWAKSIAVHR</sequence>
<dbReference type="InterPro" id="IPR001279">
    <property type="entry name" value="Metallo-B-lactamas"/>
</dbReference>
<proteinExistence type="predicted"/>
<organism evidence="2 3">
    <name type="scientific">Pyrodictium delaneyi</name>
    <dbReference type="NCBI Taxonomy" id="1273541"/>
    <lineage>
        <taxon>Archaea</taxon>
        <taxon>Thermoproteota</taxon>
        <taxon>Thermoprotei</taxon>
        <taxon>Desulfurococcales</taxon>
        <taxon>Pyrodictiaceae</taxon>
        <taxon>Pyrodictium</taxon>
    </lineage>
</organism>
<keyword evidence="3" id="KW-1185">Reference proteome</keyword>
<gene>
    <name evidence="2" type="ORF">Pdsh_08550</name>
</gene>
<comment type="caution">
    <text evidence="2">The sequence shown here is derived from an EMBL/GenBank/DDBJ whole genome shotgun (WGS) entry which is preliminary data.</text>
</comment>
<dbReference type="SMART" id="SM00849">
    <property type="entry name" value="Lactamase_B"/>
    <property type="match status" value="1"/>
</dbReference>
<dbReference type="SUPFAM" id="SSF56281">
    <property type="entry name" value="Metallo-hydrolase/oxidoreductase"/>
    <property type="match status" value="1"/>
</dbReference>
<dbReference type="InterPro" id="IPR050662">
    <property type="entry name" value="Sec-metab_biosynth-thioest"/>
</dbReference>
<name>A0A211YM71_9CREN</name>
<protein>
    <recommendedName>
        <fullName evidence="1">Metallo-beta-lactamase domain-containing protein</fullName>
    </recommendedName>
</protein>
<reference evidence="2 3" key="1">
    <citation type="submission" date="2017-05" db="EMBL/GenBank/DDBJ databases">
        <title>The draft genome of the hyperthermophilic archaeon 'Pyrodictium delaneyi strain Hulk', an iron and nitrate reducer, reveals the capacity for sulfate reduction.</title>
        <authorList>
            <person name="Demey L.M."/>
            <person name="Miller C."/>
            <person name="Manzella M."/>
            <person name="Reguera G."/>
            <person name="Kashefi K."/>
        </authorList>
    </citation>
    <scope>NUCLEOTIDE SEQUENCE [LARGE SCALE GENOMIC DNA]</scope>
    <source>
        <strain evidence="2 3">Hulk</strain>
    </source>
</reference>
<dbReference type="InterPro" id="IPR036866">
    <property type="entry name" value="RibonucZ/Hydroxyglut_hydro"/>
</dbReference>
<dbReference type="AlphaFoldDB" id="A0A211YM71"/>
<dbReference type="Proteomes" id="UP000196694">
    <property type="component" value="Unassembled WGS sequence"/>
</dbReference>
<feature type="domain" description="Metallo-beta-lactamase" evidence="1">
    <location>
        <begin position="32"/>
        <end position="208"/>
    </location>
</feature>
<accession>A0A211YM71</accession>
<dbReference type="PANTHER" id="PTHR23131:SF0">
    <property type="entry name" value="ENDORIBONUCLEASE LACTB2"/>
    <property type="match status" value="1"/>
</dbReference>
<dbReference type="EMBL" id="NCQP01000007">
    <property type="protein sequence ID" value="OWJ53927.1"/>
    <property type="molecule type" value="Genomic_DNA"/>
</dbReference>
<dbReference type="Gene3D" id="3.60.15.10">
    <property type="entry name" value="Ribonuclease Z/Hydroxyacylglutathione hydrolase-like"/>
    <property type="match status" value="1"/>
</dbReference>
<evidence type="ECO:0000313" key="2">
    <source>
        <dbReference type="EMBL" id="OWJ53927.1"/>
    </source>
</evidence>
<dbReference type="Pfam" id="PF00753">
    <property type="entry name" value="Lactamase_B"/>
    <property type="match status" value="1"/>
</dbReference>
<evidence type="ECO:0000313" key="3">
    <source>
        <dbReference type="Proteomes" id="UP000196694"/>
    </source>
</evidence>